<gene>
    <name evidence="3" type="ORF">CANTEDRAFT_113866</name>
</gene>
<keyword evidence="4" id="KW-1185">Reference proteome</keyword>
<dbReference type="InterPro" id="IPR051450">
    <property type="entry name" value="Gfo/Idh/MocA_Oxidoreductases"/>
</dbReference>
<dbReference type="InterPro" id="IPR004104">
    <property type="entry name" value="Gfo/Idh/MocA-like_OxRdtase_C"/>
</dbReference>
<dbReference type="Proteomes" id="UP000000707">
    <property type="component" value="Unassembled WGS sequence"/>
</dbReference>
<evidence type="ECO:0000313" key="4">
    <source>
        <dbReference type="Proteomes" id="UP000000707"/>
    </source>
</evidence>
<feature type="domain" description="Gfo/Idh/MocA-like oxidoreductase C-terminal" evidence="2">
    <location>
        <begin position="234"/>
        <end position="446"/>
    </location>
</feature>
<dbReference type="AlphaFoldDB" id="G3B4I3"/>
<dbReference type="SUPFAM" id="SSF55347">
    <property type="entry name" value="Glyceraldehyde-3-phosphate dehydrogenase-like, C-terminal domain"/>
    <property type="match status" value="1"/>
</dbReference>
<feature type="domain" description="Gfo/Idh/MocA-like oxidoreductase N-terminal" evidence="1">
    <location>
        <begin position="94"/>
        <end position="217"/>
    </location>
</feature>
<dbReference type="EMBL" id="GL996521">
    <property type="protein sequence ID" value="EGV64255.1"/>
    <property type="molecule type" value="Genomic_DNA"/>
</dbReference>
<dbReference type="OrthoDB" id="64915at2759"/>
<dbReference type="InterPro" id="IPR000683">
    <property type="entry name" value="Gfo/Idh/MocA-like_OxRdtase_N"/>
</dbReference>
<dbReference type="Pfam" id="PF01408">
    <property type="entry name" value="GFO_IDH_MocA"/>
    <property type="match status" value="1"/>
</dbReference>
<dbReference type="eggNOG" id="ENOG502RYAS">
    <property type="taxonomic scope" value="Eukaryota"/>
</dbReference>
<dbReference type="PANTHER" id="PTHR43377:SF1">
    <property type="entry name" value="BILIVERDIN REDUCTASE A"/>
    <property type="match status" value="1"/>
</dbReference>
<evidence type="ECO:0000259" key="2">
    <source>
        <dbReference type="Pfam" id="PF02894"/>
    </source>
</evidence>
<name>G3B4I3_CANTC</name>
<evidence type="ECO:0000313" key="3">
    <source>
        <dbReference type="EMBL" id="EGV64255.1"/>
    </source>
</evidence>
<dbReference type="STRING" id="590646.G3B4I3"/>
<accession>G3B4I3</accession>
<protein>
    <submittedName>
        <fullName evidence="3">NAD(P)-binding protein</fullName>
    </submittedName>
</protein>
<dbReference type="Gene3D" id="3.30.360.10">
    <property type="entry name" value="Dihydrodipicolinate Reductase, domain 2"/>
    <property type="match status" value="1"/>
</dbReference>
<sequence>MPVSISLQRPGLVALISLSSALVASQLFSSLSTSQASMGILAVFFVTVSFSLIRVKDHQVHNKDDSESRARINQMRSDSITANTTKPALKSGPLNIVVVGAGLIGPRHAQHVNDNDSTMLFAIIDLNPSTKVVAQNLNTNYFSSIEEMIEYCTMNGLKLPDGAIICTPNHTHVPVAAKLASFGINLLVEKPVSPTAEESKALKIYSNFKKVKVLVGHHRRFNPFIIATKKNLYKIGSVVAIQGTWALKKHEDYFKTSPWRTNSETGGGTLLINLVHDLDLLQYLFGPIYQVYAESLPKKRGYEKVDEGAALTLRFKSGACGTFICSDNVPSPFNFESSTGENPTVPLHDNLHGLYRIFGSNGTLSIPDFNLYQNHPELSESNTWLNEIRSKRIVDPKVLMKQKPFDSQLNHFVNIINDNHIPNCNIDDGISALLVIQSVQKSLQTGLPQVIPDITDIKPDFISLGLDLDSEWLS</sequence>
<dbReference type="InterPro" id="IPR036291">
    <property type="entry name" value="NAD(P)-bd_dom_sf"/>
</dbReference>
<dbReference type="GO" id="GO:0000166">
    <property type="term" value="F:nucleotide binding"/>
    <property type="evidence" value="ECO:0007669"/>
    <property type="project" value="InterPro"/>
</dbReference>
<dbReference type="SUPFAM" id="SSF51735">
    <property type="entry name" value="NAD(P)-binding Rossmann-fold domains"/>
    <property type="match status" value="1"/>
</dbReference>
<reference evidence="3 4" key="1">
    <citation type="journal article" date="2011" name="Proc. Natl. Acad. Sci. U.S.A.">
        <title>Comparative genomics of xylose-fermenting fungi for enhanced biofuel production.</title>
        <authorList>
            <person name="Wohlbach D.J."/>
            <person name="Kuo A."/>
            <person name="Sato T.K."/>
            <person name="Potts K.M."/>
            <person name="Salamov A.A."/>
            <person name="LaButti K.M."/>
            <person name="Sun H."/>
            <person name="Clum A."/>
            <person name="Pangilinan J.L."/>
            <person name="Lindquist E.A."/>
            <person name="Lucas S."/>
            <person name="Lapidus A."/>
            <person name="Jin M."/>
            <person name="Gunawan C."/>
            <person name="Balan V."/>
            <person name="Dale B.E."/>
            <person name="Jeffries T.W."/>
            <person name="Zinkel R."/>
            <person name="Barry K.W."/>
            <person name="Grigoriev I.V."/>
            <person name="Gasch A.P."/>
        </authorList>
    </citation>
    <scope>NUCLEOTIDE SEQUENCE [LARGE SCALE GENOMIC DNA]</scope>
    <source>
        <strain evidence="4">ATCC 10573 / BCRC 21748 / CBS 615 / JCM 9827 / NBRC 10315 / NRRL Y-1498 / VKM Y-70</strain>
    </source>
</reference>
<evidence type="ECO:0000259" key="1">
    <source>
        <dbReference type="Pfam" id="PF01408"/>
    </source>
</evidence>
<dbReference type="PANTHER" id="PTHR43377">
    <property type="entry name" value="BILIVERDIN REDUCTASE A"/>
    <property type="match status" value="1"/>
</dbReference>
<dbReference type="Gene3D" id="3.40.50.720">
    <property type="entry name" value="NAD(P)-binding Rossmann-like Domain"/>
    <property type="match status" value="1"/>
</dbReference>
<organism evidence="4">
    <name type="scientific">Candida tenuis (strain ATCC 10573 / BCRC 21748 / CBS 615 / JCM 9827 / NBRC 10315 / NRRL Y-1498 / VKM Y-70)</name>
    <name type="common">Yeast</name>
    <name type="synonym">Yamadazyma tenuis</name>
    <dbReference type="NCBI Taxonomy" id="590646"/>
    <lineage>
        <taxon>Eukaryota</taxon>
        <taxon>Fungi</taxon>
        <taxon>Dikarya</taxon>
        <taxon>Ascomycota</taxon>
        <taxon>Saccharomycotina</taxon>
        <taxon>Pichiomycetes</taxon>
        <taxon>Debaryomycetaceae</taxon>
        <taxon>Yamadazyma</taxon>
    </lineage>
</organism>
<dbReference type="Pfam" id="PF02894">
    <property type="entry name" value="GFO_IDH_MocA_C"/>
    <property type="match status" value="1"/>
</dbReference>
<proteinExistence type="predicted"/>